<dbReference type="EMBL" id="LVLB01000275">
    <property type="protein sequence ID" value="KYN93226.1"/>
    <property type="molecule type" value="Genomic_DNA"/>
</dbReference>
<dbReference type="GeneID" id="29773990"/>
<dbReference type="RefSeq" id="XP_018638821.1">
    <property type="nucleotide sequence ID" value="XM_018783404.1"/>
</dbReference>
<evidence type="ECO:0000313" key="2">
    <source>
        <dbReference type="EMBL" id="KYN93226.1"/>
    </source>
</evidence>
<gene>
    <name evidence="2" type="ORF">PGSY75_0026200</name>
</gene>
<feature type="non-terminal residue" evidence="2">
    <location>
        <position position="329"/>
    </location>
</feature>
<protein>
    <submittedName>
        <fullName evidence="2">Surface-associated interspersed protein 14.1 (SURFIN 14.1)</fullName>
    </submittedName>
</protein>
<proteinExistence type="predicted"/>
<feature type="compositionally biased region" description="Basic and acidic residues" evidence="1">
    <location>
        <begin position="200"/>
        <end position="210"/>
    </location>
</feature>
<organism evidence="2 3">
    <name type="scientific">Plasmodium gaboni</name>
    <dbReference type="NCBI Taxonomy" id="647221"/>
    <lineage>
        <taxon>Eukaryota</taxon>
        <taxon>Sar</taxon>
        <taxon>Alveolata</taxon>
        <taxon>Apicomplexa</taxon>
        <taxon>Aconoidasida</taxon>
        <taxon>Haemosporida</taxon>
        <taxon>Plasmodiidae</taxon>
        <taxon>Plasmodium</taxon>
        <taxon>Plasmodium (Laverania)</taxon>
    </lineage>
</organism>
<dbReference type="KEGG" id="pgab:PGSY75_0026200"/>
<evidence type="ECO:0000313" key="3">
    <source>
        <dbReference type="Proteomes" id="UP000076004"/>
    </source>
</evidence>
<name>A0A151L2P8_9APIC</name>
<sequence>MNVARSIPKSKISINTSTYSLIFSLFFARLKDYVTNRIREVKTTDNHKKECRHLNYEIDEAQELFTTNDTLTIPRSVREHSWKKQIEKYLQYTLSKNSENKCKRIYPFYQRVQRNRRKMLEDYCEERDRKKDEIDYLGNPRDKCLEFNNWIISQENLITNAFNNKLYGDDQYKQAYNICSNCTLRNPGTLFKKMVCKTEEEEKKNDKPENGNDPNGDNPKVVEDDDGGGKKTDEENEEDEEEEKHPETPNNPAIVSGSDFTVEYYNSNIEQILNFKFYGKEFQNTINIFPTLSFDRIKTYILNIVGMGDSSITPTKGSFNYPVRIDFTN</sequence>
<feature type="region of interest" description="Disordered" evidence="1">
    <location>
        <begin position="200"/>
        <end position="256"/>
    </location>
</feature>
<dbReference type="VEuPathDB" id="PlasmoDB:PGSY75_0026200"/>
<accession>A0A151L2P8</accession>
<dbReference type="VEuPathDB" id="PlasmoDB:PGABG01_0800800"/>
<comment type="caution">
    <text evidence="2">The sequence shown here is derived from an EMBL/GenBank/DDBJ whole genome shotgun (WGS) entry which is preliminary data.</text>
</comment>
<dbReference type="AlphaFoldDB" id="A0A151L2P8"/>
<evidence type="ECO:0000256" key="1">
    <source>
        <dbReference type="SAM" id="MobiDB-lite"/>
    </source>
</evidence>
<reference evidence="2 3" key="1">
    <citation type="journal article" date="2016" name="Nat. Commun.">
        <title>Genomes of cryptic chimpanzee Plasmodium species reveal key evolutionary events leading to human malaria.</title>
        <authorList>
            <person name="Sundararaman S.A."/>
            <person name="Plenderleith L.J."/>
            <person name="Liu W."/>
            <person name="Loy D.E."/>
            <person name="Learn G.H."/>
            <person name="Li Y."/>
            <person name="Shaw K.S."/>
            <person name="Ayouba A."/>
            <person name="Peeters M."/>
            <person name="Speede S."/>
            <person name="Shaw G.M."/>
            <person name="Bushman F.D."/>
            <person name="Brisson D."/>
            <person name="Rayner J.C."/>
            <person name="Sharp P.M."/>
            <person name="Hahn B.H."/>
        </authorList>
    </citation>
    <scope>NUCLEOTIDE SEQUENCE [LARGE SCALE GENOMIC DNA]</scope>
    <source>
        <strain evidence="2 3">SY75</strain>
    </source>
</reference>
<dbReference type="Proteomes" id="UP000076004">
    <property type="component" value="Unassembled WGS sequence"/>
</dbReference>